<dbReference type="InterPro" id="IPR023198">
    <property type="entry name" value="PGP-like_dom2"/>
</dbReference>
<evidence type="ECO:0000313" key="5">
    <source>
        <dbReference type="Proteomes" id="UP000006461"/>
    </source>
</evidence>
<evidence type="ECO:0000313" key="4">
    <source>
        <dbReference type="EMBL" id="CCH89399.1"/>
    </source>
</evidence>
<dbReference type="InterPro" id="IPR006328">
    <property type="entry name" value="2-HAD"/>
</dbReference>
<comment type="similarity">
    <text evidence="1">Belongs to the HAD-like hydrolase superfamily. S-2-haloalkanoic acid dehalogenase family.</text>
</comment>
<dbReference type="KEGG" id="mmar:MODMU_3996"/>
<dbReference type="EC" id="3.8.1.2" evidence="4"/>
<dbReference type="PANTHER" id="PTHR43316:SF3">
    <property type="entry name" value="HALOACID DEHALOGENASE, TYPE II (AFU_ORTHOLOGUE AFUA_2G07750)-RELATED"/>
    <property type="match status" value="1"/>
</dbReference>
<protein>
    <submittedName>
        <fullName evidence="4">(S)-2-haloacid dehalogenase</fullName>
        <ecNumber evidence="4">3.8.1.2</ecNumber>
    </submittedName>
</protein>
<dbReference type="AlphaFoldDB" id="I4F186"/>
<feature type="compositionally biased region" description="Low complexity" evidence="3">
    <location>
        <begin position="248"/>
        <end position="260"/>
    </location>
</feature>
<dbReference type="SUPFAM" id="SSF56784">
    <property type="entry name" value="HAD-like"/>
    <property type="match status" value="1"/>
</dbReference>
<dbReference type="InterPro" id="IPR023214">
    <property type="entry name" value="HAD_sf"/>
</dbReference>
<dbReference type="SFLD" id="SFLDG01129">
    <property type="entry name" value="C1.5:_HAD__Beta-PGM__Phosphata"/>
    <property type="match status" value="1"/>
</dbReference>
<dbReference type="HOGENOM" id="CLU_857417_0_0_11"/>
<dbReference type="NCBIfam" id="TIGR01428">
    <property type="entry name" value="HAD_type_II"/>
    <property type="match status" value="1"/>
</dbReference>
<evidence type="ECO:0000256" key="1">
    <source>
        <dbReference type="ARBA" id="ARBA00008106"/>
    </source>
</evidence>
<accession>I4F186</accession>
<dbReference type="OrthoDB" id="3774052at2"/>
<dbReference type="Gene3D" id="1.10.150.240">
    <property type="entry name" value="Putative phosphatase, domain 2"/>
    <property type="match status" value="1"/>
</dbReference>
<dbReference type="NCBIfam" id="TIGR01493">
    <property type="entry name" value="HAD-SF-IA-v2"/>
    <property type="match status" value="1"/>
</dbReference>
<proteinExistence type="inferred from homology"/>
<dbReference type="eggNOG" id="COG1011">
    <property type="taxonomic scope" value="Bacteria"/>
</dbReference>
<dbReference type="InterPro" id="IPR006439">
    <property type="entry name" value="HAD-SF_hydro_IA"/>
</dbReference>
<sequence length="324" mass="33470">MALDAPVTAVVFDVLGTLLDEDRARADAVRRALPQLADGAAGLAAEWDERGGRVRAAIAAGELPFQMADDVEQAALTEVLDAHGLQLPGRETAELARFGYRIEPFPGTTEALAALRAELPVVALTNAGLGQAGAMFANVGWEWTAVVSAESVAAYKPDPRMYRQALEVLGLPAEQVVLVAAHPWDLRAAAGEGLRTAYLDRGTGGDGSGFDLTGPDLAALVGQLTSSTRRSRTYLPVPRRTFVAAGCSASPTGRRTTATGRRPKSTGCAQPARGSEGRRSAEPSMPSTSTAASTAISATVPSAVGSPACSARNPMTGGPPSRPV</sequence>
<dbReference type="InterPro" id="IPR036412">
    <property type="entry name" value="HAD-like_sf"/>
</dbReference>
<feature type="compositionally biased region" description="Low complexity" evidence="3">
    <location>
        <begin position="282"/>
        <end position="303"/>
    </location>
</feature>
<organism evidence="4 5">
    <name type="scientific">Modestobacter italicus (strain DSM 44449 / CECT 9708 / BC 501)</name>
    <dbReference type="NCBI Taxonomy" id="2732864"/>
    <lineage>
        <taxon>Bacteria</taxon>
        <taxon>Bacillati</taxon>
        <taxon>Actinomycetota</taxon>
        <taxon>Actinomycetes</taxon>
        <taxon>Geodermatophilales</taxon>
        <taxon>Geodermatophilaceae</taxon>
        <taxon>Modestobacter</taxon>
    </lineage>
</organism>
<dbReference type="Pfam" id="PF00702">
    <property type="entry name" value="Hydrolase"/>
    <property type="match status" value="1"/>
</dbReference>
<evidence type="ECO:0000256" key="3">
    <source>
        <dbReference type="SAM" id="MobiDB-lite"/>
    </source>
</evidence>
<dbReference type="PRINTS" id="PR00413">
    <property type="entry name" value="HADHALOGNASE"/>
</dbReference>
<dbReference type="GO" id="GO:0018784">
    <property type="term" value="F:(S)-2-haloacid dehalogenase activity"/>
    <property type="evidence" value="ECO:0007669"/>
    <property type="project" value="UniProtKB-EC"/>
</dbReference>
<keyword evidence="2 4" id="KW-0378">Hydrolase</keyword>
<keyword evidence="5" id="KW-1185">Reference proteome</keyword>
<gene>
    <name evidence="4" type="ordered locus">MODMU_3996</name>
</gene>
<feature type="region of interest" description="Disordered" evidence="3">
    <location>
        <begin position="246"/>
        <end position="324"/>
    </location>
</feature>
<dbReference type="Proteomes" id="UP000006461">
    <property type="component" value="Chromosome"/>
</dbReference>
<evidence type="ECO:0000256" key="2">
    <source>
        <dbReference type="ARBA" id="ARBA00022801"/>
    </source>
</evidence>
<dbReference type="STRING" id="477641.MODMU_3996"/>
<dbReference type="InterPro" id="IPR051540">
    <property type="entry name" value="S-2-haloacid_dehalogenase"/>
</dbReference>
<name>I4F186_MODI5</name>
<dbReference type="EMBL" id="FO203431">
    <property type="protein sequence ID" value="CCH89399.1"/>
    <property type="molecule type" value="Genomic_DNA"/>
</dbReference>
<reference evidence="4 5" key="1">
    <citation type="journal article" date="2012" name="J. Bacteriol.">
        <title>Genome Sequence of Radiation-Resistant Modestobacter marinus Strain BC501, a Representative Actinobacterium That Thrives on Calcareous Stone Surfaces.</title>
        <authorList>
            <person name="Normand P."/>
            <person name="Gury J."/>
            <person name="Pujic P."/>
            <person name="Chouaia B."/>
            <person name="Crotti E."/>
            <person name="Brusetti L."/>
            <person name="Daffonchio D."/>
            <person name="Vacherie B."/>
            <person name="Barbe V."/>
            <person name="Medigue C."/>
            <person name="Calteau A."/>
            <person name="Ghodhbane-Gtari F."/>
            <person name="Essoussi I."/>
            <person name="Nouioui I."/>
            <person name="Abbassi-Ghozzi I."/>
            <person name="Gtari M."/>
        </authorList>
    </citation>
    <scope>NUCLEOTIDE SEQUENCE [LARGE SCALE GENOMIC DNA]</scope>
    <source>
        <strain evidence="5">BC 501</strain>
    </source>
</reference>
<dbReference type="PANTHER" id="PTHR43316">
    <property type="entry name" value="HYDROLASE, HALOACID DELAHOGENASE-RELATED"/>
    <property type="match status" value="1"/>
</dbReference>
<dbReference type="SFLD" id="SFLDS00003">
    <property type="entry name" value="Haloacid_Dehalogenase"/>
    <property type="match status" value="1"/>
</dbReference>
<dbReference type="Gene3D" id="3.40.50.1000">
    <property type="entry name" value="HAD superfamily/HAD-like"/>
    <property type="match status" value="1"/>
</dbReference>